<dbReference type="GO" id="GO:0016616">
    <property type="term" value="F:oxidoreductase activity, acting on the CH-OH group of donors, NAD or NADP as acceptor"/>
    <property type="evidence" value="ECO:0007669"/>
    <property type="project" value="TreeGrafter"/>
</dbReference>
<keyword evidence="4" id="KW-1185">Reference proteome</keyword>
<dbReference type="SUPFAM" id="SSF51735">
    <property type="entry name" value="NAD(P)-binding Rossmann-fold domains"/>
    <property type="match status" value="1"/>
</dbReference>
<keyword evidence="2" id="KW-0560">Oxidoreductase</keyword>
<protein>
    <submittedName>
        <fullName evidence="3">Cinnamoyl-CoA reductase 1-like</fullName>
    </submittedName>
</protein>
<dbReference type="Gene3D" id="3.40.50.720">
    <property type="entry name" value="NAD(P)-binding Rossmann-like Domain"/>
    <property type="match status" value="1"/>
</dbReference>
<feature type="non-terminal residue" evidence="3">
    <location>
        <position position="1"/>
    </location>
</feature>
<organism evidence="3 4">
    <name type="scientific">Trifolium medium</name>
    <dbReference type="NCBI Taxonomy" id="97028"/>
    <lineage>
        <taxon>Eukaryota</taxon>
        <taxon>Viridiplantae</taxon>
        <taxon>Streptophyta</taxon>
        <taxon>Embryophyta</taxon>
        <taxon>Tracheophyta</taxon>
        <taxon>Spermatophyta</taxon>
        <taxon>Magnoliopsida</taxon>
        <taxon>eudicotyledons</taxon>
        <taxon>Gunneridae</taxon>
        <taxon>Pentapetalae</taxon>
        <taxon>rosids</taxon>
        <taxon>fabids</taxon>
        <taxon>Fabales</taxon>
        <taxon>Fabaceae</taxon>
        <taxon>Papilionoideae</taxon>
        <taxon>50 kb inversion clade</taxon>
        <taxon>NPAAA clade</taxon>
        <taxon>Hologalegina</taxon>
        <taxon>IRL clade</taxon>
        <taxon>Trifolieae</taxon>
        <taxon>Trifolium</taxon>
    </lineage>
</organism>
<proteinExistence type="predicted"/>
<keyword evidence="1" id="KW-0521">NADP</keyword>
<dbReference type="PANTHER" id="PTHR10366">
    <property type="entry name" value="NAD DEPENDENT EPIMERASE/DEHYDRATASE"/>
    <property type="match status" value="1"/>
</dbReference>
<reference evidence="3 4" key="1">
    <citation type="journal article" date="2018" name="Front. Plant Sci.">
        <title>Red Clover (Trifolium pratense) and Zigzag Clover (T. medium) - A Picture of Genomic Similarities and Differences.</title>
        <authorList>
            <person name="Dluhosova J."/>
            <person name="Istvanek J."/>
            <person name="Nedelnik J."/>
            <person name="Repkova J."/>
        </authorList>
    </citation>
    <scope>NUCLEOTIDE SEQUENCE [LARGE SCALE GENOMIC DNA]</scope>
    <source>
        <strain evidence="4">cv. 10/8</strain>
        <tissue evidence="3">Leaf</tissue>
    </source>
</reference>
<evidence type="ECO:0000256" key="1">
    <source>
        <dbReference type="ARBA" id="ARBA00022857"/>
    </source>
</evidence>
<dbReference type="PANTHER" id="PTHR10366:SF802">
    <property type="entry name" value="CINNAMYL ALCOHOL DEHYDROGENASE"/>
    <property type="match status" value="1"/>
</dbReference>
<comment type="caution">
    <text evidence="3">The sequence shown here is derived from an EMBL/GenBank/DDBJ whole genome shotgun (WGS) entry which is preliminary data.</text>
</comment>
<evidence type="ECO:0000313" key="3">
    <source>
        <dbReference type="EMBL" id="MCI06945.1"/>
    </source>
</evidence>
<dbReference type="AlphaFoldDB" id="A0A392P7R1"/>
<dbReference type="InterPro" id="IPR036291">
    <property type="entry name" value="NAD(P)-bd_dom_sf"/>
</dbReference>
<evidence type="ECO:0000313" key="4">
    <source>
        <dbReference type="Proteomes" id="UP000265520"/>
    </source>
</evidence>
<dbReference type="EMBL" id="LXQA010063612">
    <property type="protein sequence ID" value="MCI06945.1"/>
    <property type="molecule type" value="Genomic_DNA"/>
</dbReference>
<evidence type="ECO:0000256" key="2">
    <source>
        <dbReference type="ARBA" id="ARBA00023002"/>
    </source>
</evidence>
<sequence length="73" mass="8076">VELIDPALKGTLNVLKSCTKSPSVKRVILTSSVSAVAFNTRPKNPEVVVDETWFSDPDFCRESKVSTVFLKSY</sequence>
<name>A0A392P7R1_9FABA</name>
<dbReference type="Proteomes" id="UP000265520">
    <property type="component" value="Unassembled WGS sequence"/>
</dbReference>
<dbReference type="InterPro" id="IPR050425">
    <property type="entry name" value="NAD(P)_dehydrat-like"/>
</dbReference>
<accession>A0A392P7R1</accession>